<protein>
    <submittedName>
        <fullName evidence="2">CoA-binding protein</fullName>
    </submittedName>
</protein>
<evidence type="ECO:0000313" key="2">
    <source>
        <dbReference type="EMBL" id="MBA0089182.1"/>
    </source>
</evidence>
<dbReference type="Proteomes" id="UP000567293">
    <property type="component" value="Unassembled WGS sequence"/>
</dbReference>
<proteinExistence type="predicted"/>
<dbReference type="Pfam" id="PF13380">
    <property type="entry name" value="CoA_binding_2"/>
    <property type="match status" value="1"/>
</dbReference>
<dbReference type="SMART" id="SM00881">
    <property type="entry name" value="CoA_binding"/>
    <property type="match status" value="1"/>
</dbReference>
<evidence type="ECO:0000313" key="3">
    <source>
        <dbReference type="Proteomes" id="UP000567293"/>
    </source>
</evidence>
<dbReference type="InterPro" id="IPR036291">
    <property type="entry name" value="NAD(P)-bd_dom_sf"/>
</dbReference>
<dbReference type="EMBL" id="JACDQQ010002865">
    <property type="protein sequence ID" value="MBA0089182.1"/>
    <property type="molecule type" value="Genomic_DNA"/>
</dbReference>
<dbReference type="AlphaFoldDB" id="A0A7V8NXB6"/>
<reference evidence="2" key="1">
    <citation type="submission" date="2020-06" db="EMBL/GenBank/DDBJ databases">
        <title>Legume-microbial interactions unlock mineral nutrients during tropical forest succession.</title>
        <authorList>
            <person name="Epihov D.Z."/>
        </authorList>
    </citation>
    <scope>NUCLEOTIDE SEQUENCE [LARGE SCALE GENOMIC DNA]</scope>
    <source>
        <strain evidence="2">Pan2503</strain>
    </source>
</reference>
<dbReference type="PANTHER" id="PTHR33303">
    <property type="entry name" value="CYTOPLASMIC PROTEIN-RELATED"/>
    <property type="match status" value="1"/>
</dbReference>
<evidence type="ECO:0000259" key="1">
    <source>
        <dbReference type="SMART" id="SM00881"/>
    </source>
</evidence>
<dbReference type="PANTHER" id="PTHR33303:SF2">
    <property type="entry name" value="COA-BINDING DOMAIN-CONTAINING PROTEIN"/>
    <property type="match status" value="1"/>
</dbReference>
<dbReference type="SUPFAM" id="SSF51735">
    <property type="entry name" value="NAD(P)-binding Rossmann-fold domains"/>
    <property type="match status" value="1"/>
</dbReference>
<feature type="domain" description="CoA-binding" evidence="1">
    <location>
        <begin position="7"/>
        <end position="100"/>
    </location>
</feature>
<name>A0A7V8NXB6_9BACT</name>
<keyword evidence="3" id="KW-1185">Reference proteome</keyword>
<gene>
    <name evidence="2" type="ORF">HRJ53_29680</name>
</gene>
<dbReference type="InterPro" id="IPR003781">
    <property type="entry name" value="CoA-bd"/>
</dbReference>
<organism evidence="2 3">
    <name type="scientific">Candidatus Acidiferrum panamense</name>
    <dbReference type="NCBI Taxonomy" id="2741543"/>
    <lineage>
        <taxon>Bacteria</taxon>
        <taxon>Pseudomonadati</taxon>
        <taxon>Acidobacteriota</taxon>
        <taxon>Terriglobia</taxon>
        <taxon>Candidatus Acidiferrales</taxon>
        <taxon>Candidatus Acidiferrum</taxon>
    </lineage>
</organism>
<comment type="caution">
    <text evidence="2">The sequence shown here is derived from an EMBL/GenBank/DDBJ whole genome shotgun (WGS) entry which is preliminary data.</text>
</comment>
<dbReference type="Gene3D" id="3.40.50.720">
    <property type="entry name" value="NAD(P)-binding Rossmann-like Domain"/>
    <property type="match status" value="1"/>
</dbReference>
<sequence>MKSISEILHSARTIAVVGLSNKRFRPSYGVSEYLKRVGYRIIPVNPLEDEVLGEKSYPDLDSVPVPVDVVDIFRRSEFVPEIVEAAIRNGAKAIWMQEGVIHEQAARRAEAAGLTVVMDHCILKEHRRLAQAS</sequence>
<accession>A0A7V8NXB6</accession>